<evidence type="ECO:0000313" key="2">
    <source>
        <dbReference type="Proteomes" id="UP000266677"/>
    </source>
</evidence>
<dbReference type="Gene3D" id="3.40.630.30">
    <property type="match status" value="1"/>
</dbReference>
<comment type="caution">
    <text evidence="1">The sequence shown here is derived from an EMBL/GenBank/DDBJ whole genome shotgun (WGS) entry which is preliminary data.</text>
</comment>
<dbReference type="OrthoDB" id="8593648at2"/>
<reference evidence="1 2" key="1">
    <citation type="submission" date="2018-09" db="EMBL/GenBank/DDBJ databases">
        <title>YIM PH21274 draft genome.</title>
        <authorList>
            <person name="Miao C."/>
        </authorList>
    </citation>
    <scope>NUCLEOTIDE SEQUENCE [LARGE SCALE GENOMIC DNA]</scope>
    <source>
        <strain evidence="1 2">YIM PH 21724</strain>
    </source>
</reference>
<proteinExistence type="predicted"/>
<dbReference type="EMBL" id="QZFU01000023">
    <property type="protein sequence ID" value="RJO73697.1"/>
    <property type="molecule type" value="Genomic_DNA"/>
</dbReference>
<sequence>MTEHAANETIVPATTRDLHEVVENYIRLRAITSPGNQGSIGFHRSLGFEANLVADYNGPGMARIVFSRDL</sequence>
<dbReference type="RefSeq" id="WP_120042773.1">
    <property type="nucleotide sequence ID" value="NZ_QZFU01000023.1"/>
</dbReference>
<name>A0A3A4KL45_9NOCA</name>
<protein>
    <recommendedName>
        <fullName evidence="3">GNAT family N-acetyltransferase</fullName>
    </recommendedName>
</protein>
<accession>A0A3A4KL45</accession>
<evidence type="ECO:0008006" key="3">
    <source>
        <dbReference type="Google" id="ProtNLM"/>
    </source>
</evidence>
<evidence type="ECO:0000313" key="1">
    <source>
        <dbReference type="EMBL" id="RJO73697.1"/>
    </source>
</evidence>
<dbReference type="Proteomes" id="UP000266677">
    <property type="component" value="Unassembled WGS sequence"/>
</dbReference>
<organism evidence="1 2">
    <name type="scientific">Nocardia panacis</name>
    <dbReference type="NCBI Taxonomy" id="2340916"/>
    <lineage>
        <taxon>Bacteria</taxon>
        <taxon>Bacillati</taxon>
        <taxon>Actinomycetota</taxon>
        <taxon>Actinomycetes</taxon>
        <taxon>Mycobacteriales</taxon>
        <taxon>Nocardiaceae</taxon>
        <taxon>Nocardia</taxon>
    </lineage>
</organism>
<dbReference type="AlphaFoldDB" id="A0A3A4KL45"/>
<keyword evidence="2" id="KW-1185">Reference proteome</keyword>
<gene>
    <name evidence="1" type="ORF">D5S18_21220</name>
</gene>